<keyword evidence="2" id="KW-1133">Transmembrane helix</keyword>
<dbReference type="PROSITE" id="PS51123">
    <property type="entry name" value="OMPA_2"/>
    <property type="match status" value="1"/>
</dbReference>
<dbReference type="PANTHER" id="PTHR30329:SF21">
    <property type="entry name" value="LIPOPROTEIN YIAD-RELATED"/>
    <property type="match status" value="1"/>
</dbReference>
<evidence type="ECO:0000313" key="4">
    <source>
        <dbReference type="EMBL" id="KDM93485.1"/>
    </source>
</evidence>
<dbReference type="Pfam" id="PF00691">
    <property type="entry name" value="OmpA"/>
    <property type="match status" value="1"/>
</dbReference>
<dbReference type="Gene3D" id="3.30.1330.60">
    <property type="entry name" value="OmpA-like domain"/>
    <property type="match status" value="1"/>
</dbReference>
<keyword evidence="1 2" id="KW-0472">Membrane</keyword>
<sequence length="235" mass="27251">MSTVFDRKSSEQDESHWLSVSDLMAGLMMVFLFIAIALMQNAFKERDKIKEVAVAYQDNQVAIYEALQTEFSQDLSRWNADIDEDTLTFTFKAPEVLFKEGSSMLSPDYRSLLDEFFPRYMTILMPFKESINEIRIEGHTSSDWNSLNADDAYFENMRLSQERTRSVLRYVYSLKITSNYSVWVKSHFSAVGLSSSKLIYDENGTENKVRSRRVSFRVLTNADIQIKQILQGEES</sequence>
<dbReference type="PANTHER" id="PTHR30329">
    <property type="entry name" value="STATOR ELEMENT OF FLAGELLAR MOTOR COMPLEX"/>
    <property type="match status" value="1"/>
</dbReference>
<accession>A0A066RSP6</accession>
<dbReference type="SUPFAM" id="SSF103088">
    <property type="entry name" value="OmpA-like"/>
    <property type="match status" value="1"/>
</dbReference>
<dbReference type="InterPro" id="IPR006665">
    <property type="entry name" value="OmpA-like"/>
</dbReference>
<dbReference type="InterPro" id="IPR036737">
    <property type="entry name" value="OmpA-like_sf"/>
</dbReference>
<dbReference type="EMBL" id="JMIB01000002">
    <property type="protein sequence ID" value="KDM93485.1"/>
    <property type="molecule type" value="Genomic_DNA"/>
</dbReference>
<evidence type="ECO:0000313" key="5">
    <source>
        <dbReference type="Proteomes" id="UP000027192"/>
    </source>
</evidence>
<dbReference type="GO" id="GO:0016020">
    <property type="term" value="C:membrane"/>
    <property type="evidence" value="ECO:0007669"/>
    <property type="project" value="UniProtKB-UniRule"/>
</dbReference>
<keyword evidence="2" id="KW-0812">Transmembrane</keyword>
<proteinExistence type="predicted"/>
<feature type="domain" description="OmpA-like" evidence="3">
    <location>
        <begin position="85"/>
        <end position="222"/>
    </location>
</feature>
<feature type="transmembrane region" description="Helical" evidence="2">
    <location>
        <begin position="20"/>
        <end position="39"/>
    </location>
</feature>
<dbReference type="OrthoDB" id="9793443at2"/>
<evidence type="ECO:0000256" key="1">
    <source>
        <dbReference type="PROSITE-ProRule" id="PRU00473"/>
    </source>
</evidence>
<comment type="caution">
    <text evidence="4">The sequence shown here is derived from an EMBL/GenBank/DDBJ whole genome shotgun (WGS) entry which is preliminary data.</text>
</comment>
<dbReference type="Proteomes" id="UP000027192">
    <property type="component" value="Unassembled WGS sequence"/>
</dbReference>
<dbReference type="AlphaFoldDB" id="A0A066RSP6"/>
<reference evidence="4 5" key="1">
    <citation type="submission" date="2014-04" db="EMBL/GenBank/DDBJ databases">
        <title>Draft genome sequence of Photobacterium halotolerans S2753: a solonamide, ngercheumicin and holomycin producer.</title>
        <authorList>
            <person name="Machado H.R."/>
            <person name="Gram L."/>
        </authorList>
    </citation>
    <scope>NUCLEOTIDE SEQUENCE [LARGE SCALE GENOMIC DNA]</scope>
    <source>
        <strain evidence="4 5">S2753</strain>
    </source>
</reference>
<evidence type="ECO:0000259" key="3">
    <source>
        <dbReference type="PROSITE" id="PS51123"/>
    </source>
</evidence>
<dbReference type="STRING" id="1654360.EA58_01060"/>
<keyword evidence="5" id="KW-1185">Reference proteome</keyword>
<name>A0A066RSP6_9GAMM</name>
<evidence type="ECO:0000256" key="2">
    <source>
        <dbReference type="SAM" id="Phobius"/>
    </source>
</evidence>
<organism evidence="4 5">
    <name type="scientific">Photobacterium galatheae</name>
    <dbReference type="NCBI Taxonomy" id="1654360"/>
    <lineage>
        <taxon>Bacteria</taxon>
        <taxon>Pseudomonadati</taxon>
        <taxon>Pseudomonadota</taxon>
        <taxon>Gammaproteobacteria</taxon>
        <taxon>Vibrionales</taxon>
        <taxon>Vibrionaceae</taxon>
        <taxon>Photobacterium</taxon>
    </lineage>
</organism>
<dbReference type="RefSeq" id="WP_036747836.1">
    <property type="nucleotide sequence ID" value="NZ_JAGSGC010000001.1"/>
</dbReference>
<dbReference type="InterPro" id="IPR050330">
    <property type="entry name" value="Bact_OuterMem_StrucFunc"/>
</dbReference>
<gene>
    <name evidence="4" type="ORF">EA58_01060</name>
</gene>
<protein>
    <submittedName>
        <fullName evidence="4">OmpA</fullName>
    </submittedName>
</protein>